<feature type="compositionally biased region" description="Polar residues" evidence="1">
    <location>
        <begin position="37"/>
        <end position="58"/>
    </location>
</feature>
<accession>A0ABD2P9F1</accession>
<comment type="caution">
    <text evidence="2">The sequence shown here is derived from an EMBL/GenBank/DDBJ whole genome shotgun (WGS) entry which is preliminary data.</text>
</comment>
<feature type="compositionally biased region" description="Low complexity" evidence="1">
    <location>
        <begin position="84"/>
        <end position="119"/>
    </location>
</feature>
<feature type="region of interest" description="Disordered" evidence="1">
    <location>
        <begin position="26"/>
        <end position="58"/>
    </location>
</feature>
<reference evidence="2 3" key="1">
    <citation type="journal article" date="2021" name="BMC Biol.">
        <title>Horizontally acquired antibacterial genes associated with adaptive radiation of ladybird beetles.</title>
        <authorList>
            <person name="Li H.S."/>
            <person name="Tang X.F."/>
            <person name="Huang Y.H."/>
            <person name="Xu Z.Y."/>
            <person name="Chen M.L."/>
            <person name="Du X.Y."/>
            <person name="Qiu B.Y."/>
            <person name="Chen P.T."/>
            <person name="Zhang W."/>
            <person name="Slipinski A."/>
            <person name="Escalona H.E."/>
            <person name="Waterhouse R.M."/>
            <person name="Zwick A."/>
            <person name="Pang H."/>
        </authorList>
    </citation>
    <scope>NUCLEOTIDE SEQUENCE [LARGE SCALE GENOMIC DNA]</scope>
    <source>
        <strain evidence="2">SYSU2018</strain>
    </source>
</reference>
<dbReference type="AlphaFoldDB" id="A0ABD2P9F1"/>
<keyword evidence="3" id="KW-1185">Reference proteome</keyword>
<gene>
    <name evidence="2" type="ORF">HHI36_001601</name>
</gene>
<organism evidence="2 3">
    <name type="scientific">Cryptolaemus montrouzieri</name>
    <dbReference type="NCBI Taxonomy" id="559131"/>
    <lineage>
        <taxon>Eukaryota</taxon>
        <taxon>Metazoa</taxon>
        <taxon>Ecdysozoa</taxon>
        <taxon>Arthropoda</taxon>
        <taxon>Hexapoda</taxon>
        <taxon>Insecta</taxon>
        <taxon>Pterygota</taxon>
        <taxon>Neoptera</taxon>
        <taxon>Endopterygota</taxon>
        <taxon>Coleoptera</taxon>
        <taxon>Polyphaga</taxon>
        <taxon>Cucujiformia</taxon>
        <taxon>Coccinelloidea</taxon>
        <taxon>Coccinellidae</taxon>
        <taxon>Scymninae</taxon>
        <taxon>Scymnini</taxon>
        <taxon>Cryptolaemus</taxon>
    </lineage>
</organism>
<evidence type="ECO:0000256" key="1">
    <source>
        <dbReference type="SAM" id="MobiDB-lite"/>
    </source>
</evidence>
<sequence length="119" mass="12631">MSKRTRKLVRLALEILNEEIDEVKCPSASNDHKMPALSTQVTNIPPSTTHHDPSNGTLATPATMILKELDSAEHCTTSDESDDVVSSGSSEMYAPSTSESLSSNSSPSPPSTSNTNNNA</sequence>
<proteinExistence type="predicted"/>
<dbReference type="EMBL" id="JABFTP020000185">
    <property type="protein sequence ID" value="KAL3287120.1"/>
    <property type="molecule type" value="Genomic_DNA"/>
</dbReference>
<evidence type="ECO:0000313" key="3">
    <source>
        <dbReference type="Proteomes" id="UP001516400"/>
    </source>
</evidence>
<name>A0ABD2P9F1_9CUCU</name>
<feature type="region of interest" description="Disordered" evidence="1">
    <location>
        <begin position="70"/>
        <end position="119"/>
    </location>
</feature>
<evidence type="ECO:0000313" key="2">
    <source>
        <dbReference type="EMBL" id="KAL3287120.1"/>
    </source>
</evidence>
<dbReference type="Proteomes" id="UP001516400">
    <property type="component" value="Unassembled WGS sequence"/>
</dbReference>
<protein>
    <submittedName>
        <fullName evidence="2">Uncharacterized protein</fullName>
    </submittedName>
</protein>